<comment type="caution">
    <text evidence="1">The sequence shown here is derived from an EMBL/GenBank/DDBJ whole genome shotgun (WGS) entry which is preliminary data.</text>
</comment>
<name>A0A644ZKB2_9ZZZZ</name>
<organism evidence="1">
    <name type="scientific">bioreactor metagenome</name>
    <dbReference type="NCBI Taxonomy" id="1076179"/>
    <lineage>
        <taxon>unclassified sequences</taxon>
        <taxon>metagenomes</taxon>
        <taxon>ecological metagenomes</taxon>
    </lineage>
</organism>
<reference evidence="1" key="1">
    <citation type="submission" date="2019-08" db="EMBL/GenBank/DDBJ databases">
        <authorList>
            <person name="Kucharzyk K."/>
            <person name="Murdoch R.W."/>
            <person name="Higgins S."/>
            <person name="Loffler F."/>
        </authorList>
    </citation>
    <scope>NUCLEOTIDE SEQUENCE</scope>
</reference>
<sequence length="69" mass="7598">MRLFFTSAEEGAETSVYLACDPDAAKFSGEYFYKKHVEPSSPASKNLESAYRLYNISLRLAGLGSDPLS</sequence>
<protein>
    <submittedName>
        <fullName evidence="1">Uncharacterized protein</fullName>
    </submittedName>
</protein>
<gene>
    <name evidence="1" type="ORF">SDC9_87416</name>
</gene>
<dbReference type="AlphaFoldDB" id="A0A644ZKB2"/>
<dbReference type="EMBL" id="VSSQ01009120">
    <property type="protein sequence ID" value="MPM40768.1"/>
    <property type="molecule type" value="Genomic_DNA"/>
</dbReference>
<proteinExistence type="predicted"/>
<dbReference type="Gene3D" id="3.40.50.720">
    <property type="entry name" value="NAD(P)-binding Rossmann-like Domain"/>
    <property type="match status" value="1"/>
</dbReference>
<accession>A0A644ZKB2</accession>
<evidence type="ECO:0000313" key="1">
    <source>
        <dbReference type="EMBL" id="MPM40768.1"/>
    </source>
</evidence>